<reference evidence="1 2" key="1">
    <citation type="submission" date="2016-10" db="EMBL/GenBank/DDBJ databases">
        <authorList>
            <person name="de Groot N.N."/>
        </authorList>
    </citation>
    <scope>NUCLEOTIDE SEQUENCE [LARGE SCALE GENOMIC DNA]</scope>
    <source>
        <strain evidence="1 2">CGMCC 1.9157</strain>
    </source>
</reference>
<dbReference type="STRING" id="655353.SAMN04488056_11519"/>
<dbReference type="OrthoDB" id="8448156at2"/>
<evidence type="ECO:0000313" key="1">
    <source>
        <dbReference type="EMBL" id="SFO88564.1"/>
    </source>
</evidence>
<keyword evidence="2" id="KW-1185">Reference proteome</keyword>
<dbReference type="Proteomes" id="UP000199236">
    <property type="component" value="Unassembled WGS sequence"/>
</dbReference>
<protein>
    <recommendedName>
        <fullName evidence="3">Apea-like HEPN domain-containing protein</fullName>
    </recommendedName>
</protein>
<dbReference type="AlphaFoldDB" id="A0A1I5KU58"/>
<sequence>MSEFAELSYCVAIEILSSFYFEGGPERRIVKIKNEDVPQSVELLYQDTLFLSDVDLFQAALKFRKFGPKAWISLPISKVQNLLFSVFENYYFNICKEIRLCKKNCLIDVVSDDVIKKFGKFLLNSELFSPLVNEFYFPLTILQVCREMKFSKFEIMEGQKIFELLETEFVSKYFPKDKISSWILVKSYNYSEANKIKRIILGAIALSMPRLQRTQTNLRKVISGHIEIVVEPTLYTGECHTPQVSDILLKDSDQSWLEELNRLLVSNSKIDKRKRKSLEYYCRSWSMDDVTRCSFLFMALDALYGQGVSSNKEAFVSGVQSVAPKEIPEQRLKDIWDLRSQFLHGGAPDVFSATKYYDYCKRYKVDALLDVELIAEKCLRKDIFDGYEIEREDQFSTIFDEMRSQGIVPEVDPYRTIFD</sequence>
<dbReference type="EMBL" id="FOVR01000015">
    <property type="protein sequence ID" value="SFO88564.1"/>
    <property type="molecule type" value="Genomic_DNA"/>
</dbReference>
<gene>
    <name evidence="1" type="ORF">SAMN04488056_11519</name>
</gene>
<name>A0A1I5KU58_9HYPH</name>
<accession>A0A1I5KU58</accession>
<proteinExistence type="predicted"/>
<dbReference type="RefSeq" id="WP_139229341.1">
    <property type="nucleotide sequence ID" value="NZ_FOVR01000015.1"/>
</dbReference>
<evidence type="ECO:0000313" key="2">
    <source>
        <dbReference type="Proteomes" id="UP000199236"/>
    </source>
</evidence>
<organism evidence="1 2">
    <name type="scientific">Cohaesibacter marisflavi</name>
    <dbReference type="NCBI Taxonomy" id="655353"/>
    <lineage>
        <taxon>Bacteria</taxon>
        <taxon>Pseudomonadati</taxon>
        <taxon>Pseudomonadota</taxon>
        <taxon>Alphaproteobacteria</taxon>
        <taxon>Hyphomicrobiales</taxon>
        <taxon>Cohaesibacteraceae</taxon>
    </lineage>
</organism>
<evidence type="ECO:0008006" key="3">
    <source>
        <dbReference type="Google" id="ProtNLM"/>
    </source>
</evidence>